<proteinExistence type="predicted"/>
<keyword evidence="3" id="KW-0540">Nuclease</keyword>
<dbReference type="STRING" id="426701.SAMN04488098_100393"/>
<evidence type="ECO:0000313" key="4">
    <source>
        <dbReference type="Proteomes" id="UP000199433"/>
    </source>
</evidence>
<evidence type="ECO:0000313" key="3">
    <source>
        <dbReference type="EMBL" id="SDJ75576.1"/>
    </source>
</evidence>
<dbReference type="OrthoDB" id="9773856at2"/>
<dbReference type="SUPFAM" id="SSF56300">
    <property type="entry name" value="Metallo-dependent phosphatases"/>
    <property type="match status" value="1"/>
</dbReference>
<reference evidence="4" key="1">
    <citation type="submission" date="2016-10" db="EMBL/GenBank/DDBJ databases">
        <authorList>
            <person name="Varghese N."/>
            <person name="Submissions S."/>
        </authorList>
    </citation>
    <scope>NUCLEOTIDE SEQUENCE [LARGE SCALE GENOMIC DNA]</scope>
    <source>
        <strain evidence="4">DSM 19181</strain>
    </source>
</reference>
<gene>
    <name evidence="3" type="ORF">SAMN04488098_100393</name>
</gene>
<dbReference type="EMBL" id="FNFK01000003">
    <property type="protein sequence ID" value="SDJ75576.1"/>
    <property type="molecule type" value="Genomic_DNA"/>
</dbReference>
<dbReference type="InterPro" id="IPR029052">
    <property type="entry name" value="Metallo-depent_PP-like"/>
</dbReference>
<dbReference type="InterPro" id="IPR041796">
    <property type="entry name" value="Mre11_N"/>
</dbReference>
<evidence type="ECO:0000256" key="1">
    <source>
        <dbReference type="ARBA" id="ARBA00022801"/>
    </source>
</evidence>
<dbReference type="InterPro" id="IPR004843">
    <property type="entry name" value="Calcineurin-like_PHP"/>
</dbReference>
<dbReference type="Gene3D" id="3.60.21.10">
    <property type="match status" value="1"/>
</dbReference>
<dbReference type="CDD" id="cd00840">
    <property type="entry name" value="MPP_Mre11_N"/>
    <property type="match status" value="1"/>
</dbReference>
<dbReference type="Proteomes" id="UP000199433">
    <property type="component" value="Unassembled WGS sequence"/>
</dbReference>
<keyword evidence="4" id="KW-1185">Reference proteome</keyword>
<name>A0A1G8WBN4_9LACT</name>
<protein>
    <submittedName>
        <fullName evidence="3">DNA repair exonuclease SbcCD nuclease subunit</fullName>
    </submittedName>
</protein>
<dbReference type="PANTHER" id="PTHR30337">
    <property type="entry name" value="COMPONENT OF ATP-DEPENDENT DSDNA EXONUCLEASE"/>
    <property type="match status" value="1"/>
</dbReference>
<dbReference type="InterPro" id="IPR050535">
    <property type="entry name" value="DNA_Repair-Maintenance_Comp"/>
</dbReference>
<evidence type="ECO:0000259" key="2">
    <source>
        <dbReference type="Pfam" id="PF00149"/>
    </source>
</evidence>
<dbReference type="Pfam" id="PF00149">
    <property type="entry name" value="Metallophos"/>
    <property type="match status" value="1"/>
</dbReference>
<sequence>MVLFVHAADLHLDSPYKGIKDLSSRLEEKIKESTFQSLTAIVDLAVDQQVDFVLFSGDIYDLEDRSIKAQIVFKEEMQRLNDQGIPVCLIHGNHDFLGNEADHLSLPSNVTVFPSEVETIYIQTKKGERVAVSGFSYDRKWIDRRMIRDYPSRKAQIDYHIGLLHGYEEGQKSEHGRYAPFSLAELAEKNYDYWALGHIHNRQQLSAEPLVYYSGNTQGRHRKETGDKGCLLVNLSRSGHSVDFKATAPIIWKELNVDVSTLETLDSIYEKIRQAVIETSDGQTLLYLKVIVSSQLSDKIMTKLNQDDFIETLHHDSDKSFAFVTGLKIQISNVTANQVSLEQLFPEEWKRSVEYYSENEAFNEVTKELLDTYPFSVELSEQTEEYRREILESALTLLQYDLGMNEG</sequence>
<dbReference type="PIRSF" id="PIRSF033091">
    <property type="entry name" value="Pesterase_YhaO"/>
    <property type="match status" value="1"/>
</dbReference>
<dbReference type="InterPro" id="IPR014576">
    <property type="entry name" value="Pesterase_YhaO"/>
</dbReference>
<dbReference type="GO" id="GO:0004527">
    <property type="term" value="F:exonuclease activity"/>
    <property type="evidence" value="ECO:0007669"/>
    <property type="project" value="UniProtKB-KW"/>
</dbReference>
<keyword evidence="1" id="KW-0378">Hydrolase</keyword>
<dbReference type="AlphaFoldDB" id="A0A1G8WBN4"/>
<dbReference type="RefSeq" id="WP_091264717.1">
    <property type="nucleotide sequence ID" value="NZ_FNFK01000003.1"/>
</dbReference>
<feature type="domain" description="Calcineurin-like phosphoesterase" evidence="2">
    <location>
        <begin position="4"/>
        <end position="201"/>
    </location>
</feature>
<dbReference type="PANTHER" id="PTHR30337:SF7">
    <property type="entry name" value="PHOSPHOESTERASE"/>
    <property type="match status" value="1"/>
</dbReference>
<accession>A0A1G8WBN4</accession>
<organism evidence="3 4">
    <name type="scientific">Alkalibacterium thalassium</name>
    <dbReference type="NCBI Taxonomy" id="426701"/>
    <lineage>
        <taxon>Bacteria</taxon>
        <taxon>Bacillati</taxon>
        <taxon>Bacillota</taxon>
        <taxon>Bacilli</taxon>
        <taxon>Lactobacillales</taxon>
        <taxon>Carnobacteriaceae</taxon>
        <taxon>Alkalibacterium</taxon>
    </lineage>
</organism>
<keyword evidence="3" id="KW-0269">Exonuclease</keyword>